<keyword evidence="11 13" id="KW-0141">cGMP biosynthesis</keyword>
<sequence>MFSDRRKSHYDFCFSDFLAERTTPEVLSRRTHFFWILSFLAFFPVAFADHSDTLVVLDQKDSAVPDYRVKKLPEESKVNDSNEILISYTSAVSTIDGNIDDILSSISQPKKSSTSDDRETFSRKMNDFASCLSTDFYGSIISGALVVAVEEINNDTTLLPNHTLKYIFGNTCGNDTKSTKLFMNHWQAGARVFIGPEKNCKTEAAMASAQNLPIISYRCNDQEVSREDYHYKTFARTVPPSGEIFKAFLSLCYKYNWRKFSVVYEIKKGHNEMFETLKRVIERENLYLNDETKFEIMNASLVEFSEVKGAGSIQEAIRTTKETTRIYLAFDNVRLFRKILATMGDMGLTELDYLLIYLDTSYDWLDVYHAMNNHFLRNTMNNLQQSWDATNSSDRKMVDYARSALAIIPTPVKLTSQRFHNFWSKANEHLHYFGVQKSGVLNVSIKANRIACYLYDAVYLYARAVHELIEINSKDAINDGKLIIDRIVNRKYRSIQGFDMRIDERGNAKGNYTLLSWQVVEPRMNDSDLKYYPMSHALDITATFVEPEEGARLPLLEFKRKKIHWPLGPPPLDEPPCGFRGEKCIENSNHVTLIFALLFVFLGIGSAAAAGLSYSARSRKFEKELSMIWRIDSREVHRIVRGNGSATSLLAPGNEVRDESWFGSTKIRGSGLRGVAYYKGTLVALKEITYDKKPKELTRALKKELRIMRQLANPNLNNFMGIILCPISVCSVREFCTKGSLMDILRTEDLKLDHLYIASFIEDLVKGMIYLHDSELRVHGNLKSTNCLITSRWALQIADYGLYDIRDGMRFEDSDSMWENLLWTAPELLRVSGDTIQKNRPTQKADVYSFAIILQEILTREGPFRICGNVENHSEQVVRRIAIDPDFRPLLNGIIVQNYVLDTIRQCWATLPEHRPDFKHGVRTRLKPLFSQIYKRNIMDHMILMMERYQTHLEDLVTERTSELREEQERSQRLLQRMLPRSVANQLMCGGDVTPEAFPPVTIYFSDIVGFTRISGESTPMQVVAFLNQLYTLFDSVIRLYTVYKVETIGDAYMVVSGVPKYQTEEYHAEQIGTMALHLLKAVKTFEIPHRKEEQLMLRIGLHTGPCVAGVVGKTMPRYCLFGDTVNTASRMESNGEPLRIHCSQTTQEVLKTIPGFDLEERGSMVIKGKGHMKTYWLNNRIGYEFVDDGVGCFADIVEDPLGYDIFPRTRLKIERGSNWGVWPFRGVSFGCFKTTMSRIGGHLGLGAPESDGNSSKTSTTHTSFDSSWPNSNSHNYSEALRAHVATRLDSFANWQGDVLLQETSRSKPPHSNTASEGHIYVFPYVRWAFFFDQTPDFGSRLILNYGRNRSMTTRCTPSTSTKNCFAPVTTFHGSRLPSYFEYGEKAIRKRSTSLPDGEVLNVDYRTKSTADKSTAPDSSITSRREKPAGGRNCSCGSKSPTSSQYPSYQDLNKFSHRRKQGMATIWPPRKRSLSVGDALPQMSVAIQSAASQMPLTSRYPPTSSNSRPTENSLYAVPSENLQNSSNTSYASTAFFSTTFEDNSLGDDDAEALIGNPLRYFANDAASGNHATESGFAPTSRRTPKQRRSMLNLHNSLLRDPSPLTQRIRDASPFSGKRFWLNSNNSREPRSRGESLTRMWRRLRSGRSTCNNYEDLRDDNEEDVEMENFARSSEAKVDCGSRERGPPGRPNNKEVATCAEALLSPPQSPSQRTKTRAASSLVV</sequence>
<feature type="region of interest" description="Disordered" evidence="14">
    <location>
        <begin position="1406"/>
        <end position="1449"/>
    </location>
</feature>
<dbReference type="InterPro" id="IPR001828">
    <property type="entry name" value="ANF_lig-bd_rcpt"/>
</dbReference>
<keyword evidence="19" id="KW-1185">Reference proteome</keyword>
<dbReference type="SUPFAM" id="SSF56112">
    <property type="entry name" value="Protein kinase-like (PK-like)"/>
    <property type="match status" value="1"/>
</dbReference>
<comment type="similarity">
    <text evidence="12">Belongs to the adenylyl cyclase class-4/guanylyl cyclase family.</text>
</comment>
<evidence type="ECO:0000256" key="3">
    <source>
        <dbReference type="ARBA" id="ARBA00012202"/>
    </source>
</evidence>
<keyword evidence="10 12" id="KW-0456">Lyase</keyword>
<dbReference type="Proteomes" id="UP000835052">
    <property type="component" value="Unassembled WGS sequence"/>
</dbReference>
<comment type="catalytic activity">
    <reaction evidence="1 13">
        <text>GTP = 3',5'-cyclic GMP + diphosphate</text>
        <dbReference type="Rhea" id="RHEA:13665"/>
        <dbReference type="ChEBI" id="CHEBI:33019"/>
        <dbReference type="ChEBI" id="CHEBI:37565"/>
        <dbReference type="ChEBI" id="CHEBI:57746"/>
        <dbReference type="EC" id="4.6.1.2"/>
    </reaction>
</comment>
<feature type="compositionally biased region" description="Polar residues" evidence="14">
    <location>
        <begin position="1709"/>
        <end position="1723"/>
    </location>
</feature>
<dbReference type="GO" id="GO:0001653">
    <property type="term" value="F:peptide receptor activity"/>
    <property type="evidence" value="ECO:0007669"/>
    <property type="project" value="TreeGrafter"/>
</dbReference>
<evidence type="ECO:0000313" key="18">
    <source>
        <dbReference type="EMBL" id="CAD6195344.1"/>
    </source>
</evidence>
<keyword evidence="4 15" id="KW-0812">Transmembrane</keyword>
<dbReference type="InterPro" id="IPR011009">
    <property type="entry name" value="Kinase-like_dom_sf"/>
</dbReference>
<dbReference type="Gene3D" id="3.40.50.2300">
    <property type="match status" value="2"/>
</dbReference>
<dbReference type="Pfam" id="PF00211">
    <property type="entry name" value="Guanylate_cyc"/>
    <property type="match status" value="1"/>
</dbReference>
<protein>
    <recommendedName>
        <fullName evidence="3 13">Guanylate cyclase</fullName>
        <ecNumber evidence="3 13">4.6.1.2</ecNumber>
    </recommendedName>
</protein>
<evidence type="ECO:0000256" key="7">
    <source>
        <dbReference type="ARBA" id="ARBA00023136"/>
    </source>
</evidence>
<dbReference type="InterPro" id="IPR000719">
    <property type="entry name" value="Prot_kinase_dom"/>
</dbReference>
<dbReference type="SUPFAM" id="SSF53822">
    <property type="entry name" value="Periplasmic binding protein-like I"/>
    <property type="match status" value="1"/>
</dbReference>
<accession>A0A8S1HHW3</accession>
<evidence type="ECO:0000256" key="12">
    <source>
        <dbReference type="RuleBase" id="RU000405"/>
    </source>
</evidence>
<dbReference type="InterPro" id="IPR001054">
    <property type="entry name" value="A/G_cyclase"/>
</dbReference>
<evidence type="ECO:0000256" key="13">
    <source>
        <dbReference type="RuleBase" id="RU003431"/>
    </source>
</evidence>
<dbReference type="SMART" id="SM00044">
    <property type="entry name" value="CYCc"/>
    <property type="match status" value="1"/>
</dbReference>
<dbReference type="Gene3D" id="1.10.510.10">
    <property type="entry name" value="Transferase(Phosphotransferase) domain 1"/>
    <property type="match status" value="1"/>
</dbReference>
<dbReference type="GO" id="GO:0035556">
    <property type="term" value="P:intracellular signal transduction"/>
    <property type="evidence" value="ECO:0007669"/>
    <property type="project" value="InterPro"/>
</dbReference>
<feature type="domain" description="Protein kinase" evidence="16">
    <location>
        <begin position="662"/>
        <end position="930"/>
    </location>
</feature>
<evidence type="ECO:0000256" key="14">
    <source>
        <dbReference type="SAM" id="MobiDB-lite"/>
    </source>
</evidence>
<evidence type="ECO:0000256" key="2">
    <source>
        <dbReference type="ARBA" id="ARBA00004479"/>
    </source>
</evidence>
<dbReference type="SUPFAM" id="SSF55073">
    <property type="entry name" value="Nucleotide cyclase"/>
    <property type="match status" value="1"/>
</dbReference>
<dbReference type="GO" id="GO:0005886">
    <property type="term" value="C:plasma membrane"/>
    <property type="evidence" value="ECO:0007669"/>
    <property type="project" value="TreeGrafter"/>
</dbReference>
<dbReference type="PANTHER" id="PTHR11920">
    <property type="entry name" value="GUANYLYL CYCLASE"/>
    <property type="match status" value="1"/>
</dbReference>
<keyword evidence="9" id="KW-0325">Glycoprotein</keyword>
<evidence type="ECO:0000313" key="19">
    <source>
        <dbReference type="Proteomes" id="UP000835052"/>
    </source>
</evidence>
<dbReference type="CDD" id="cd07302">
    <property type="entry name" value="CHD"/>
    <property type="match status" value="1"/>
</dbReference>
<comment type="subcellular location">
    <subcellularLocation>
        <location evidence="2">Membrane</location>
        <topology evidence="2">Single-pass type I membrane protein</topology>
    </subcellularLocation>
</comment>
<organism evidence="18 19">
    <name type="scientific">Caenorhabditis auriculariae</name>
    <dbReference type="NCBI Taxonomy" id="2777116"/>
    <lineage>
        <taxon>Eukaryota</taxon>
        <taxon>Metazoa</taxon>
        <taxon>Ecdysozoa</taxon>
        <taxon>Nematoda</taxon>
        <taxon>Chromadorea</taxon>
        <taxon>Rhabditida</taxon>
        <taxon>Rhabditina</taxon>
        <taxon>Rhabditomorpha</taxon>
        <taxon>Rhabditoidea</taxon>
        <taxon>Rhabditidae</taxon>
        <taxon>Peloderinae</taxon>
        <taxon>Caenorhabditis</taxon>
    </lineage>
</organism>
<name>A0A8S1HHW3_9PELO</name>
<dbReference type="Gene3D" id="3.30.70.1230">
    <property type="entry name" value="Nucleotide cyclase"/>
    <property type="match status" value="1"/>
</dbReference>
<keyword evidence="8" id="KW-0675">Receptor</keyword>
<dbReference type="InterPro" id="IPR018297">
    <property type="entry name" value="A/G_cyclase_CS"/>
</dbReference>
<proteinExistence type="inferred from homology"/>
<dbReference type="EMBL" id="CAJGYM010000053">
    <property type="protein sequence ID" value="CAD6195344.1"/>
    <property type="molecule type" value="Genomic_DNA"/>
</dbReference>
<dbReference type="Pfam" id="PF07714">
    <property type="entry name" value="PK_Tyr_Ser-Thr"/>
    <property type="match status" value="1"/>
</dbReference>
<feature type="domain" description="Guanylate cyclase" evidence="17">
    <location>
        <begin position="1002"/>
        <end position="1133"/>
    </location>
</feature>
<dbReference type="GO" id="GO:0007168">
    <property type="term" value="P:receptor guanylyl cyclase signaling pathway"/>
    <property type="evidence" value="ECO:0007669"/>
    <property type="project" value="TreeGrafter"/>
</dbReference>
<evidence type="ECO:0000256" key="15">
    <source>
        <dbReference type="SAM" id="Phobius"/>
    </source>
</evidence>
<evidence type="ECO:0000256" key="5">
    <source>
        <dbReference type="ARBA" id="ARBA00022741"/>
    </source>
</evidence>
<gene>
    <name evidence="18" type="ORF">CAUJ_LOCUS11263</name>
</gene>
<dbReference type="EC" id="4.6.1.2" evidence="3 13"/>
<evidence type="ECO:0000256" key="1">
    <source>
        <dbReference type="ARBA" id="ARBA00001436"/>
    </source>
</evidence>
<keyword evidence="5" id="KW-0547">Nucleotide-binding</keyword>
<keyword evidence="7 15" id="KW-0472">Membrane</keyword>
<feature type="compositionally biased region" description="Polar residues" evidence="14">
    <location>
        <begin position="1412"/>
        <end position="1422"/>
    </location>
</feature>
<evidence type="ECO:0000256" key="4">
    <source>
        <dbReference type="ARBA" id="ARBA00022692"/>
    </source>
</evidence>
<feature type="compositionally biased region" description="Polar residues" evidence="14">
    <location>
        <begin position="1252"/>
        <end position="1272"/>
    </location>
</feature>
<dbReference type="InterPro" id="IPR050401">
    <property type="entry name" value="Cyclic_nucleotide_synthase"/>
</dbReference>
<dbReference type="OrthoDB" id="302535at2759"/>
<dbReference type="PROSITE" id="PS50125">
    <property type="entry name" value="GUANYLATE_CYCLASE_2"/>
    <property type="match status" value="1"/>
</dbReference>
<dbReference type="GO" id="GO:0004016">
    <property type="term" value="F:adenylate cyclase activity"/>
    <property type="evidence" value="ECO:0007669"/>
    <property type="project" value="TreeGrafter"/>
</dbReference>
<feature type="compositionally biased region" description="Basic and acidic residues" evidence="14">
    <location>
        <begin position="1673"/>
        <end position="1686"/>
    </location>
</feature>
<dbReference type="GO" id="GO:0004383">
    <property type="term" value="F:guanylate cyclase activity"/>
    <property type="evidence" value="ECO:0007669"/>
    <property type="project" value="UniProtKB-EC"/>
</dbReference>
<feature type="transmembrane region" description="Helical" evidence="15">
    <location>
        <begin position="31"/>
        <end position="48"/>
    </location>
</feature>
<evidence type="ECO:0000256" key="8">
    <source>
        <dbReference type="ARBA" id="ARBA00023170"/>
    </source>
</evidence>
<evidence type="ECO:0000259" key="16">
    <source>
        <dbReference type="PROSITE" id="PS50011"/>
    </source>
</evidence>
<dbReference type="Pfam" id="PF01094">
    <property type="entry name" value="ANF_receptor"/>
    <property type="match status" value="1"/>
</dbReference>
<dbReference type="InterPro" id="IPR001245">
    <property type="entry name" value="Ser-Thr/Tyr_kinase_cat_dom"/>
</dbReference>
<dbReference type="GO" id="GO:0004672">
    <property type="term" value="F:protein kinase activity"/>
    <property type="evidence" value="ECO:0007669"/>
    <property type="project" value="InterPro"/>
</dbReference>
<dbReference type="PANTHER" id="PTHR11920:SF501">
    <property type="entry name" value="GUANYLATE CYCLASE 32E"/>
    <property type="match status" value="1"/>
</dbReference>
<evidence type="ECO:0000256" key="10">
    <source>
        <dbReference type="ARBA" id="ARBA00023239"/>
    </source>
</evidence>
<evidence type="ECO:0000256" key="6">
    <source>
        <dbReference type="ARBA" id="ARBA00022989"/>
    </source>
</evidence>
<dbReference type="GO" id="GO:0005524">
    <property type="term" value="F:ATP binding"/>
    <property type="evidence" value="ECO:0007669"/>
    <property type="project" value="InterPro"/>
</dbReference>
<dbReference type="InterPro" id="IPR028082">
    <property type="entry name" value="Peripla_BP_I"/>
</dbReference>
<evidence type="ECO:0000259" key="17">
    <source>
        <dbReference type="PROSITE" id="PS50125"/>
    </source>
</evidence>
<comment type="caution">
    <text evidence="18">The sequence shown here is derived from an EMBL/GenBank/DDBJ whole genome shotgun (WGS) entry which is preliminary data.</text>
</comment>
<feature type="compositionally biased region" description="Polar residues" evidence="14">
    <location>
        <begin position="1435"/>
        <end position="1449"/>
    </location>
</feature>
<dbReference type="PROSITE" id="PS00452">
    <property type="entry name" value="GUANYLATE_CYCLASE_1"/>
    <property type="match status" value="1"/>
</dbReference>
<reference evidence="18" key="1">
    <citation type="submission" date="2020-10" db="EMBL/GenBank/DDBJ databases">
        <authorList>
            <person name="Kikuchi T."/>
        </authorList>
    </citation>
    <scope>NUCLEOTIDE SEQUENCE</scope>
    <source>
        <strain evidence="18">NKZ352</strain>
    </source>
</reference>
<dbReference type="InterPro" id="IPR029787">
    <property type="entry name" value="Nucleotide_cyclase"/>
</dbReference>
<feature type="region of interest" description="Disordered" evidence="14">
    <location>
        <begin position="1668"/>
        <end position="1723"/>
    </location>
</feature>
<dbReference type="PROSITE" id="PS50011">
    <property type="entry name" value="PROTEIN_KINASE_DOM"/>
    <property type="match status" value="1"/>
</dbReference>
<evidence type="ECO:0000256" key="9">
    <source>
        <dbReference type="ARBA" id="ARBA00023180"/>
    </source>
</evidence>
<feature type="region of interest" description="Disordered" evidence="14">
    <location>
        <begin position="1244"/>
        <end position="1272"/>
    </location>
</feature>
<keyword evidence="6 15" id="KW-1133">Transmembrane helix</keyword>
<evidence type="ECO:0000256" key="11">
    <source>
        <dbReference type="ARBA" id="ARBA00023293"/>
    </source>
</evidence>
<dbReference type="FunFam" id="3.30.70.1230:FF:000044">
    <property type="entry name" value="Guanylate cyclase"/>
    <property type="match status" value="1"/>
</dbReference>